<proteinExistence type="predicted"/>
<dbReference type="InterPro" id="IPR023155">
    <property type="entry name" value="Cyt_c-552/4"/>
</dbReference>
<evidence type="ECO:0000313" key="4">
    <source>
        <dbReference type="Proteomes" id="UP000003586"/>
    </source>
</evidence>
<feature type="domain" description="Cytochrome c-552/4" evidence="2">
    <location>
        <begin position="168"/>
        <end position="209"/>
    </location>
</feature>
<sequence length="388" mass="43414">MKIIIASLLLISVAICLLKCTGRHTHTDDPRGEQYAGAASCMQCHKDIVNNYMHANHYNTSSKVDFEKFKTLVTASNDTVHFPNGQMVRLETLHNKIAQSYILNGNNVGSESMDLAFGSGEKAWTFGYWKGEELYELPLTYLTAIKRWTNSPGFPAERPNYSRLIVGRCMECHASYAAVEKSLEQGGRYAEKINAATIIYGIDCERCHGPAAQHVAFHLENPQAKTAKFMTSIRSLGRQQQLDLCATCHSGDAVTLKSIFAFVPGDSLSQYYMYYPGAEAKPDAHGMQMQSLMLSKCFQQSNLTCMSCHDAHASERNNQQVFVQRCMSCHTKSDHAVAMQQMNNYCINCHMPLQASKALDFGNSAEQSNIKYSLRTHRIAVYPQAQEK</sequence>
<dbReference type="EMBL" id="CP007035">
    <property type="protein sequence ID" value="AHF17229.1"/>
    <property type="molecule type" value="Genomic_DNA"/>
</dbReference>
<dbReference type="OrthoDB" id="9814800at2"/>
<dbReference type="PANTHER" id="PTHR35038">
    <property type="entry name" value="DISSIMILATORY SULFITE REDUCTASE SIRA"/>
    <property type="match status" value="1"/>
</dbReference>
<dbReference type="HOGENOM" id="CLU_046129_0_0_10"/>
<dbReference type="RefSeq" id="WP_008583369.1">
    <property type="nucleotide sequence ID" value="NZ_CP007035.1"/>
</dbReference>
<evidence type="ECO:0000259" key="2">
    <source>
        <dbReference type="Pfam" id="PF13435"/>
    </source>
</evidence>
<organism evidence="3 4">
    <name type="scientific">Niabella soli DSM 19437</name>
    <dbReference type="NCBI Taxonomy" id="929713"/>
    <lineage>
        <taxon>Bacteria</taxon>
        <taxon>Pseudomonadati</taxon>
        <taxon>Bacteroidota</taxon>
        <taxon>Chitinophagia</taxon>
        <taxon>Chitinophagales</taxon>
        <taxon>Chitinophagaceae</taxon>
        <taxon>Niabella</taxon>
    </lineage>
</organism>
<dbReference type="Pfam" id="PF13435">
    <property type="entry name" value="Cytochrome_C554"/>
    <property type="match status" value="1"/>
</dbReference>
<evidence type="ECO:0000256" key="1">
    <source>
        <dbReference type="ARBA" id="ARBA00022729"/>
    </source>
</evidence>
<dbReference type="eggNOG" id="COG0457">
    <property type="taxonomic scope" value="Bacteria"/>
</dbReference>
<evidence type="ECO:0000313" key="3">
    <source>
        <dbReference type="EMBL" id="AHF17229.1"/>
    </source>
</evidence>
<keyword evidence="1" id="KW-0732">Signal</keyword>
<dbReference type="PANTHER" id="PTHR35038:SF8">
    <property type="entry name" value="C-TYPE POLYHEME CYTOCHROME OMCC"/>
    <property type="match status" value="1"/>
</dbReference>
<dbReference type="Gene3D" id="1.10.1130.10">
    <property type="entry name" value="Flavocytochrome C3, Chain A"/>
    <property type="match status" value="1"/>
</dbReference>
<gene>
    <name evidence="3" type="ORF">NIASO_04095</name>
</gene>
<dbReference type="SUPFAM" id="SSF48695">
    <property type="entry name" value="Multiheme cytochromes"/>
    <property type="match status" value="1"/>
</dbReference>
<dbReference type="InterPro" id="IPR036280">
    <property type="entry name" value="Multihaem_cyt_sf"/>
</dbReference>
<protein>
    <recommendedName>
        <fullName evidence="2">Cytochrome c-552/4 domain-containing protein</fullName>
    </recommendedName>
</protein>
<keyword evidence="4" id="KW-1185">Reference proteome</keyword>
<dbReference type="STRING" id="929713.NIASO_04095"/>
<name>W0F714_9BACT</name>
<reference evidence="3 4" key="1">
    <citation type="submission" date="2013-12" db="EMBL/GenBank/DDBJ databases">
        <authorList>
            <consortium name="DOE Joint Genome Institute"/>
            <person name="Eisen J."/>
            <person name="Huntemann M."/>
            <person name="Han J."/>
            <person name="Chen A."/>
            <person name="Kyrpides N."/>
            <person name="Mavromatis K."/>
            <person name="Markowitz V."/>
            <person name="Palaniappan K."/>
            <person name="Ivanova N."/>
            <person name="Schaumberg A."/>
            <person name="Pati A."/>
            <person name="Liolios K."/>
            <person name="Nordberg H.P."/>
            <person name="Cantor M.N."/>
            <person name="Hua S.X."/>
            <person name="Woyke T."/>
        </authorList>
    </citation>
    <scope>NUCLEOTIDE SEQUENCE [LARGE SCALE GENOMIC DNA]</scope>
    <source>
        <strain evidence="4">DSM 19437</strain>
    </source>
</reference>
<dbReference type="InterPro" id="IPR051829">
    <property type="entry name" value="Multiheme_Cytochr_ET"/>
</dbReference>
<dbReference type="KEGG" id="nso:NIASO_04095"/>
<accession>W0F714</accession>
<dbReference type="AlphaFoldDB" id="W0F714"/>
<dbReference type="Proteomes" id="UP000003586">
    <property type="component" value="Chromosome"/>
</dbReference>